<reference evidence="2 3" key="1">
    <citation type="submission" date="2019-02" db="EMBL/GenBank/DDBJ databases">
        <title>Prokaryotic population dynamics and viral predation in marine succession experiment using metagenomics: the confinement effect.</title>
        <authorList>
            <person name="Haro-Moreno J.M."/>
            <person name="Rodriguez-Valera F."/>
            <person name="Lopez-Perez M."/>
        </authorList>
    </citation>
    <scope>NUCLEOTIDE SEQUENCE [LARGE SCALE GENOMIC DNA]</scope>
    <source>
        <strain evidence="2">MED-G169</strain>
    </source>
</reference>
<dbReference type="NCBIfam" id="TIGR04271">
    <property type="entry name" value="ThiI_C_thiazole"/>
    <property type="match status" value="1"/>
</dbReference>
<dbReference type="CDD" id="cd00158">
    <property type="entry name" value="RHOD"/>
    <property type="match status" value="1"/>
</dbReference>
<dbReference type="Gene3D" id="3.40.250.10">
    <property type="entry name" value="Rhodanese-like domain"/>
    <property type="match status" value="1"/>
</dbReference>
<dbReference type="InterPro" id="IPR001763">
    <property type="entry name" value="Rhodanese-like_dom"/>
</dbReference>
<gene>
    <name evidence="2" type="ORF">EVB02_00315</name>
</gene>
<dbReference type="PROSITE" id="PS50206">
    <property type="entry name" value="RHODANESE_3"/>
    <property type="match status" value="1"/>
</dbReference>
<feature type="domain" description="Rhodanese" evidence="1">
    <location>
        <begin position="21"/>
        <end position="100"/>
    </location>
</feature>
<evidence type="ECO:0000313" key="3">
    <source>
        <dbReference type="Proteomes" id="UP000318148"/>
    </source>
</evidence>
<organism evidence="2 3">
    <name type="scientific">SAR92 clade bacterium</name>
    <dbReference type="NCBI Taxonomy" id="2315479"/>
    <lineage>
        <taxon>Bacteria</taxon>
        <taxon>Pseudomonadati</taxon>
        <taxon>Pseudomonadota</taxon>
        <taxon>Gammaproteobacteria</taxon>
        <taxon>Cellvibrionales</taxon>
        <taxon>Porticoccaceae</taxon>
        <taxon>SAR92 clade</taxon>
    </lineage>
</organism>
<dbReference type="SUPFAM" id="SSF52821">
    <property type="entry name" value="Rhodanese/Cell cycle control phosphatase"/>
    <property type="match status" value="1"/>
</dbReference>
<evidence type="ECO:0000313" key="2">
    <source>
        <dbReference type="EMBL" id="RZO08687.1"/>
    </source>
</evidence>
<sequence>MTENLNFQCFNLKELRDSNFKCSEIKIIDLRHPEETAISQLKITEFEVINIPYFALRKNLNILDRNVHYALYCKDGIMSKLQSAILNESGFQNISILVLE</sequence>
<dbReference type="Pfam" id="PF00581">
    <property type="entry name" value="Rhodanese"/>
    <property type="match status" value="1"/>
</dbReference>
<accession>A0A520LPB1</accession>
<dbReference type="InterPro" id="IPR036873">
    <property type="entry name" value="Rhodanese-like_dom_sf"/>
</dbReference>
<protein>
    <recommendedName>
        <fullName evidence="1">Rhodanese domain-containing protein</fullName>
    </recommendedName>
</protein>
<evidence type="ECO:0000259" key="1">
    <source>
        <dbReference type="PROSITE" id="PS50206"/>
    </source>
</evidence>
<dbReference type="AlphaFoldDB" id="A0A520LPB1"/>
<name>A0A520LPB1_9GAMM</name>
<proteinExistence type="predicted"/>
<dbReference type="EMBL" id="SHBO01000002">
    <property type="protein sequence ID" value="RZO08687.1"/>
    <property type="molecule type" value="Genomic_DNA"/>
</dbReference>
<dbReference type="GO" id="GO:0052837">
    <property type="term" value="P:thiazole biosynthetic process"/>
    <property type="evidence" value="ECO:0007669"/>
    <property type="project" value="InterPro"/>
</dbReference>
<comment type="caution">
    <text evidence="2">The sequence shown here is derived from an EMBL/GenBank/DDBJ whole genome shotgun (WGS) entry which is preliminary data.</text>
</comment>
<dbReference type="Proteomes" id="UP000318148">
    <property type="component" value="Unassembled WGS sequence"/>
</dbReference>
<dbReference type="InterPro" id="IPR026340">
    <property type="entry name" value="THII_Thiazole_biosynth_dom"/>
</dbReference>